<feature type="transmembrane region" description="Helical" evidence="1">
    <location>
        <begin position="171"/>
        <end position="191"/>
    </location>
</feature>
<feature type="transmembrane region" description="Helical" evidence="1">
    <location>
        <begin position="118"/>
        <end position="144"/>
    </location>
</feature>
<dbReference type="EMBL" id="BAAAYU010000005">
    <property type="protein sequence ID" value="GAA3642636.1"/>
    <property type="molecule type" value="Genomic_DNA"/>
</dbReference>
<feature type="transmembrane region" description="Helical" evidence="1">
    <location>
        <begin position="88"/>
        <end position="106"/>
    </location>
</feature>
<dbReference type="RefSeq" id="WP_344739637.1">
    <property type="nucleotide sequence ID" value="NZ_BAAAYU010000005.1"/>
</dbReference>
<feature type="transmembrane region" description="Helical" evidence="1">
    <location>
        <begin position="282"/>
        <end position="304"/>
    </location>
</feature>
<dbReference type="NCBIfam" id="NF038403">
    <property type="entry name" value="perm_prefix_1"/>
    <property type="match status" value="1"/>
</dbReference>
<keyword evidence="1" id="KW-0812">Transmembrane</keyword>
<accession>A0ABP7AX34</accession>
<evidence type="ECO:0000256" key="1">
    <source>
        <dbReference type="SAM" id="Phobius"/>
    </source>
</evidence>
<comment type="caution">
    <text evidence="2">The sequence shown here is derived from an EMBL/GenBank/DDBJ whole genome shotgun (WGS) entry which is preliminary data.</text>
</comment>
<protein>
    <submittedName>
        <fullName evidence="2">Permease prefix domain 1-containing protein</fullName>
    </submittedName>
</protein>
<feature type="transmembrane region" description="Helical" evidence="1">
    <location>
        <begin position="242"/>
        <end position="262"/>
    </location>
</feature>
<keyword evidence="3" id="KW-1185">Reference proteome</keyword>
<keyword evidence="1" id="KW-1133">Transmembrane helix</keyword>
<dbReference type="Proteomes" id="UP001501697">
    <property type="component" value="Unassembled WGS sequence"/>
</dbReference>
<gene>
    <name evidence="2" type="ORF">GCM10022200_28130</name>
</gene>
<keyword evidence="1" id="KW-0472">Membrane</keyword>
<organism evidence="2 3">
    <name type="scientific">Microbacterium awajiense</name>
    <dbReference type="NCBI Taxonomy" id="415214"/>
    <lineage>
        <taxon>Bacteria</taxon>
        <taxon>Bacillati</taxon>
        <taxon>Actinomycetota</taxon>
        <taxon>Actinomycetes</taxon>
        <taxon>Micrococcales</taxon>
        <taxon>Microbacteriaceae</taxon>
        <taxon>Microbacterium</taxon>
    </lineage>
</organism>
<feature type="transmembrane region" description="Helical" evidence="1">
    <location>
        <begin position="211"/>
        <end position="235"/>
    </location>
</feature>
<evidence type="ECO:0000313" key="3">
    <source>
        <dbReference type="Proteomes" id="UP001501697"/>
    </source>
</evidence>
<reference evidence="3" key="1">
    <citation type="journal article" date="2019" name="Int. J. Syst. Evol. Microbiol.">
        <title>The Global Catalogue of Microorganisms (GCM) 10K type strain sequencing project: providing services to taxonomists for standard genome sequencing and annotation.</title>
        <authorList>
            <consortium name="The Broad Institute Genomics Platform"/>
            <consortium name="The Broad Institute Genome Sequencing Center for Infectious Disease"/>
            <person name="Wu L."/>
            <person name="Ma J."/>
        </authorList>
    </citation>
    <scope>NUCLEOTIDE SEQUENCE [LARGE SCALE GENOMIC DNA]</scope>
    <source>
        <strain evidence="3">JCM 16544</strain>
    </source>
</reference>
<dbReference type="Pfam" id="PF22564">
    <property type="entry name" value="HAAS"/>
    <property type="match status" value="1"/>
</dbReference>
<evidence type="ECO:0000313" key="2">
    <source>
        <dbReference type="EMBL" id="GAA3642636.1"/>
    </source>
</evidence>
<sequence length="316" mass="33621">MSAHTLTERYVAAAMRTVPDDQRDDLAAELRTSIDDQIDARVDGGEPRERAEREVLTALGDPDKLAAGYTGRPLQLIGPQYFLDWKRLVTVLLWIVVPLAALGIALGQTLSGAGVGAIIGSAVGGAITVAVHLVFWTTFVFALVERYQRPAGPLTTWTVDHLPEPRQSGTGVGEVIGGVVALLAATAALMWDHFVGFVPGIPVSFVAPELWPAGVTYALIVLALDALLLLVVHVVRRWTIPLAAIAIVLNLALAVPALWLLATGQLVNPEFFPTIIPSGGEQVGRIVTIVAGFVIAGTCVWDIIDTVRKTVAARRG</sequence>
<proteinExistence type="predicted"/>
<dbReference type="InterPro" id="IPR047928">
    <property type="entry name" value="Perm_prefix_1"/>
</dbReference>
<name>A0ABP7AX34_9MICO</name>